<organism evidence="2 4">
    <name type="scientific">Aphanomyces astaci</name>
    <name type="common">Crayfish plague agent</name>
    <dbReference type="NCBI Taxonomy" id="112090"/>
    <lineage>
        <taxon>Eukaryota</taxon>
        <taxon>Sar</taxon>
        <taxon>Stramenopiles</taxon>
        <taxon>Oomycota</taxon>
        <taxon>Saprolegniomycetes</taxon>
        <taxon>Saprolegniales</taxon>
        <taxon>Verrucalvaceae</taxon>
        <taxon>Aphanomyces</taxon>
    </lineage>
</organism>
<dbReference type="PANTHER" id="PTHR33977:SF1">
    <property type="entry name" value="ZINC ION BINDING PROTEIN"/>
    <property type="match status" value="1"/>
</dbReference>
<dbReference type="AlphaFoldDB" id="A0A397ELH6"/>
<proteinExistence type="predicted"/>
<accession>A0A397ELH6</accession>
<feature type="domain" description="MULE transposase" evidence="1">
    <location>
        <begin position="440"/>
        <end position="523"/>
    </location>
</feature>
<dbReference type="VEuPathDB" id="FungiDB:H257_03888"/>
<gene>
    <name evidence="3" type="ORF">DYB26_011271</name>
    <name evidence="2" type="ORF">DYB31_002258</name>
</gene>
<dbReference type="EMBL" id="QUTF01018575">
    <property type="protein sequence ID" value="RHZ01840.1"/>
    <property type="molecule type" value="Genomic_DNA"/>
</dbReference>
<evidence type="ECO:0000259" key="1">
    <source>
        <dbReference type="Pfam" id="PF10551"/>
    </source>
</evidence>
<dbReference type="Proteomes" id="UP000286510">
    <property type="component" value="Unassembled WGS sequence"/>
</dbReference>
<dbReference type="EMBL" id="QUTE01017081">
    <property type="protein sequence ID" value="RHY94559.1"/>
    <property type="molecule type" value="Genomic_DNA"/>
</dbReference>
<evidence type="ECO:0000313" key="2">
    <source>
        <dbReference type="EMBL" id="RHY94559.1"/>
    </source>
</evidence>
<dbReference type="VEuPathDB" id="FungiDB:H257_11112"/>
<comment type="caution">
    <text evidence="2">The sequence shown here is derived from an EMBL/GenBank/DDBJ whole genome shotgun (WGS) entry which is preliminary data.</text>
</comment>
<dbReference type="Proteomes" id="UP000266196">
    <property type="component" value="Unassembled WGS sequence"/>
</dbReference>
<evidence type="ECO:0000313" key="4">
    <source>
        <dbReference type="Proteomes" id="UP000266196"/>
    </source>
</evidence>
<reference evidence="4 5" key="1">
    <citation type="submission" date="2018-08" db="EMBL/GenBank/DDBJ databases">
        <title>Aphanomyces genome sequencing and annotation.</title>
        <authorList>
            <person name="Minardi D."/>
            <person name="Oidtmann B."/>
            <person name="Van Der Giezen M."/>
            <person name="Studholme D.J."/>
        </authorList>
    </citation>
    <scope>NUCLEOTIDE SEQUENCE [LARGE SCALE GENOMIC DNA]</scope>
    <source>
        <strain evidence="2 4">197901</strain>
        <strain evidence="3 5">FDL457</strain>
    </source>
</reference>
<dbReference type="PANTHER" id="PTHR33977">
    <property type="entry name" value="ZINC ION BINDING PROTEIN"/>
    <property type="match status" value="1"/>
</dbReference>
<dbReference type="Pfam" id="PF10551">
    <property type="entry name" value="MULE"/>
    <property type="match status" value="1"/>
</dbReference>
<dbReference type="InterPro" id="IPR018289">
    <property type="entry name" value="MULE_transposase_dom"/>
</dbReference>
<sequence length="674" mass="74366">MLVMPIVASRACVVSDPLEQAAVSPYEQVSLPSRGEVDTTPNDQAAAINGGRVDLRPYEWANDFQLHERAAVASDGLVDFLPIVQTADSLPYEQADTASGGLVRPYERAADFHLYELVGLASDGRDAFLPFVPAVDYHPYEQAGDGRDVACPFEPASGPVEQAANVCSYERSASIPDDQAAVPGRGRAVFGAYEWNLQSSRGRAVSGPYEWNLVSTFASFVEARDAAPSASVYTTVTTPCTMCSTCSTSRNDNGYDPAGHQMTTRYLHCKCRSASRGSPECSKFFRIVECLSGGHSTVWTCGEYAACLVKPRNKMTKKIRNAFDALFKLGCTPSQARHKLKEDIPALEMPSLKSAQNRHRYFRQKVLLEHNSPSVMCDLLVQHRFEDDVAPTTYFAFGYDVVNGRPSVGFGGSSGVFKVGVTTKALLYQMNRSVDTFLFHWDATYKINKLAYPVLVCGVSDVARVFHPVAFFLIGKESTSEYAWAIRSLIDIYLAVVGRPLKIKFVMGDAAQAPAQSLLVAQPSSSSGLAEHPGQGQQAALAIVAVRIELGVEHILMCFYHCLACVHKRLNGLTLTAKSLAFKYIYDMHYARNQDELSRSWQAARGEWLSCDELIAKDFTWYFDAQWMQGTFTKWQVFHTPSGFASTNNPSESFNKHFKGTILALLIHVLIQNE</sequence>
<evidence type="ECO:0000313" key="3">
    <source>
        <dbReference type="EMBL" id="RHZ01840.1"/>
    </source>
</evidence>
<evidence type="ECO:0000313" key="5">
    <source>
        <dbReference type="Proteomes" id="UP000286510"/>
    </source>
</evidence>
<protein>
    <recommendedName>
        <fullName evidence="1">MULE transposase domain-containing protein</fullName>
    </recommendedName>
</protein>
<name>A0A397ELH6_APHAT</name>